<dbReference type="Proteomes" id="UP000295763">
    <property type="component" value="Unassembled WGS sequence"/>
</dbReference>
<feature type="transmembrane region" description="Helical" evidence="1">
    <location>
        <begin position="54"/>
        <end position="71"/>
    </location>
</feature>
<reference evidence="2 3" key="1">
    <citation type="submission" date="2019-03" db="EMBL/GenBank/DDBJ databases">
        <title>Genomic Encyclopedia of Type Strains, Phase IV (KMG-IV): sequencing the most valuable type-strain genomes for metagenomic binning, comparative biology and taxonomic classification.</title>
        <authorList>
            <person name="Goeker M."/>
        </authorList>
    </citation>
    <scope>NUCLEOTIDE SEQUENCE [LARGE SCALE GENOMIC DNA]</scope>
    <source>
        <strain evidence="2 3">DSM 28404</strain>
    </source>
</reference>
<dbReference type="OrthoDB" id="9153185at2"/>
<feature type="transmembrane region" description="Helical" evidence="1">
    <location>
        <begin position="140"/>
        <end position="164"/>
    </location>
</feature>
<keyword evidence="3" id="KW-1185">Reference proteome</keyword>
<dbReference type="RefSeq" id="WP_131976466.1">
    <property type="nucleotide sequence ID" value="NZ_SLYB01000010.1"/>
</dbReference>
<keyword evidence="1" id="KW-1133">Transmembrane helix</keyword>
<dbReference type="InterPro" id="IPR056918">
    <property type="entry name" value="8xMP"/>
</dbReference>
<protein>
    <submittedName>
        <fullName evidence="2">Uncharacterized protein</fullName>
    </submittedName>
</protein>
<dbReference type="AlphaFoldDB" id="A0A4R2T2Y8"/>
<keyword evidence="1" id="KW-0812">Transmembrane</keyword>
<evidence type="ECO:0000313" key="3">
    <source>
        <dbReference type="Proteomes" id="UP000295763"/>
    </source>
</evidence>
<evidence type="ECO:0000256" key="1">
    <source>
        <dbReference type="SAM" id="Phobius"/>
    </source>
</evidence>
<name>A0A4R2T2Y8_9PAST</name>
<gene>
    <name evidence="2" type="ORF">EDC44_11025</name>
</gene>
<organism evidence="2 3">
    <name type="scientific">Cricetibacter osteomyelitidis</name>
    <dbReference type="NCBI Taxonomy" id="1521931"/>
    <lineage>
        <taxon>Bacteria</taxon>
        <taxon>Pseudomonadati</taxon>
        <taxon>Pseudomonadota</taxon>
        <taxon>Gammaproteobacteria</taxon>
        <taxon>Pasteurellales</taxon>
        <taxon>Pasteurellaceae</taxon>
        <taxon>Cricetibacter</taxon>
    </lineage>
</organism>
<evidence type="ECO:0000313" key="2">
    <source>
        <dbReference type="EMBL" id="TCP95194.1"/>
    </source>
</evidence>
<comment type="caution">
    <text evidence="2">The sequence shown here is derived from an EMBL/GenBank/DDBJ whole genome shotgun (WGS) entry which is preliminary data.</text>
</comment>
<accession>A0A4R2T2Y8</accession>
<sequence length="180" mass="21117">MNSRQLEKLYERCIQNRNLEIEQLVQRNNFFILFQGILFTSISTIATSGKSIPVLLMILILVGIIMSWFQWKGAAGAKFWQEYWEARLFKIEQELNECLSLKILFNEKEPKQIVSLHLEQSKKSWLTKKLILSYGSVSSIPIYIGLVCLYIWIFLFGFFLSIYYSEIFNSIITLTINHIS</sequence>
<dbReference type="EMBL" id="SLYB01000010">
    <property type="protein sequence ID" value="TCP95194.1"/>
    <property type="molecule type" value="Genomic_DNA"/>
</dbReference>
<proteinExistence type="predicted"/>
<dbReference type="Pfam" id="PF24838">
    <property type="entry name" value="8xMP"/>
    <property type="match status" value="1"/>
</dbReference>
<keyword evidence="1" id="KW-0472">Membrane</keyword>